<keyword evidence="1" id="KW-0378">Hydrolase</keyword>
<comment type="caution">
    <text evidence="1">The sequence shown here is derived from an EMBL/GenBank/DDBJ whole genome shotgun (WGS) entry which is preliminary data.</text>
</comment>
<dbReference type="InterPro" id="IPR023214">
    <property type="entry name" value="HAD_sf"/>
</dbReference>
<dbReference type="SUPFAM" id="SSF56784">
    <property type="entry name" value="HAD-like"/>
    <property type="match status" value="1"/>
</dbReference>
<protein>
    <submittedName>
        <fullName evidence="1">Phosphoglycolate phosphatase</fullName>
        <ecNumber evidence="1">3.1.3.18</ecNumber>
    </submittedName>
</protein>
<dbReference type="Proteomes" id="UP000050535">
    <property type="component" value="Unassembled WGS sequence"/>
</dbReference>
<dbReference type="EMBL" id="LGUC01000001">
    <property type="protein sequence ID" value="KPN31671.1"/>
    <property type="molecule type" value="Genomic_DNA"/>
</dbReference>
<dbReference type="Pfam" id="PF08282">
    <property type="entry name" value="Hydrolase_3"/>
    <property type="match status" value="1"/>
</dbReference>
<dbReference type="InterPro" id="IPR036412">
    <property type="entry name" value="HAD-like_sf"/>
</dbReference>
<dbReference type="GO" id="GO:0005829">
    <property type="term" value="C:cytosol"/>
    <property type="evidence" value="ECO:0007669"/>
    <property type="project" value="TreeGrafter"/>
</dbReference>
<keyword evidence="2" id="KW-1185">Reference proteome</keyword>
<evidence type="ECO:0000313" key="1">
    <source>
        <dbReference type="EMBL" id="KPN31671.1"/>
    </source>
</evidence>
<dbReference type="EC" id="3.1.3.18" evidence="1"/>
<proteinExistence type="predicted"/>
<dbReference type="STRING" id="699431.SY89_02420"/>
<sequence>MAVSRTADEELLRTVAGEFELEFVDTGYAFHLTTPGVSKGAALTGVAEVLGYDPAAFVAVGDSENDASMFDVVGEAYAVANADETAARAADFVLDRGYIDGTLDALRAVRNAEGE</sequence>
<accession>A0A0P7GCH2</accession>
<dbReference type="GO" id="GO:0008967">
    <property type="term" value="F:phosphoglycolate phosphatase activity"/>
    <property type="evidence" value="ECO:0007669"/>
    <property type="project" value="UniProtKB-EC"/>
</dbReference>
<dbReference type="GO" id="GO:0000287">
    <property type="term" value="F:magnesium ion binding"/>
    <property type="evidence" value="ECO:0007669"/>
    <property type="project" value="TreeGrafter"/>
</dbReference>
<gene>
    <name evidence="1" type="ORF">SY89_02420</name>
</gene>
<name>A0A0P7GCH2_9EURY</name>
<organism evidence="1 2">
    <name type="scientific">Halolamina pelagica</name>
    <dbReference type="NCBI Taxonomy" id="699431"/>
    <lineage>
        <taxon>Archaea</taxon>
        <taxon>Methanobacteriati</taxon>
        <taxon>Methanobacteriota</taxon>
        <taxon>Stenosarchaea group</taxon>
        <taxon>Halobacteria</taxon>
        <taxon>Halobacteriales</taxon>
        <taxon>Haloferacaceae</taxon>
    </lineage>
</organism>
<reference evidence="2" key="1">
    <citation type="submission" date="2013-11" db="EMBL/GenBank/DDBJ databases">
        <authorList>
            <person name="Hoang H.T."/>
            <person name="Killian M.L."/>
            <person name="Madson D.M."/>
            <person name="Arruda P.H.E."/>
            <person name="Sun D."/>
            <person name="Schwartz K.J."/>
            <person name="Yoon K."/>
        </authorList>
    </citation>
    <scope>NUCLEOTIDE SEQUENCE [LARGE SCALE GENOMIC DNA]</scope>
    <source>
        <strain evidence="2">CDK2</strain>
    </source>
</reference>
<dbReference type="PANTHER" id="PTHR10000">
    <property type="entry name" value="PHOSPHOSERINE PHOSPHATASE"/>
    <property type="match status" value="1"/>
</dbReference>
<dbReference type="AlphaFoldDB" id="A0A0P7GCH2"/>
<dbReference type="Gene3D" id="3.40.50.1000">
    <property type="entry name" value="HAD superfamily/HAD-like"/>
    <property type="match status" value="1"/>
</dbReference>
<evidence type="ECO:0000313" key="2">
    <source>
        <dbReference type="Proteomes" id="UP000050535"/>
    </source>
</evidence>
<dbReference type="PANTHER" id="PTHR10000:SF8">
    <property type="entry name" value="HAD SUPERFAMILY HYDROLASE-LIKE, TYPE 3"/>
    <property type="match status" value="1"/>
</dbReference>